<evidence type="ECO:0000256" key="1">
    <source>
        <dbReference type="ARBA" id="ARBA00004123"/>
    </source>
</evidence>
<evidence type="ECO:0000256" key="6">
    <source>
        <dbReference type="ARBA" id="ARBA00022927"/>
    </source>
</evidence>
<dbReference type="EMBL" id="JAAAHW010003214">
    <property type="protein sequence ID" value="KAF9986694.1"/>
    <property type="molecule type" value="Genomic_DNA"/>
</dbReference>
<dbReference type="Proteomes" id="UP000749646">
    <property type="component" value="Unassembled WGS sequence"/>
</dbReference>
<sequence length="555" mass="63052">MKTLVEDHFSTFTTAEQHGLRSFVLQYIYQNPDLPQFIHAAQTQLFAIITKLGWNGNENFQPLLDHLQVFFQHGIGHRILGLKILTSVITEMNIPGTRNIVNHRRSAVGFRDSQLLPVFQTSLAMLRTVLQSRLSYPETEKLKESILLLMRACMTYDFIGALQEESSEDTGAIQVPTTWRAVFEQPGYLDVLWECWKSFSSPGSVLVMGCLSQAASVRRSIFSTDDARHTYIHHIVREIVLTLKTTAGQNKLQDAGNFHEFCRMLSRLKNTFLLSEICDYNDSGQWISAIGEFTVQVFHSWKWSPGSVPYLLTFWNKTLSSLNTVKQETEFFIEAITVNLSREYLKTCLEGVRAVMDGEADDPLESEETLCLSLEMFANIARAKYTESGPIILHEFKELLLKYRELIQRTSALSGTTSPPIGSSDVKESLMVTEMQLTWMVYIIAACIGGRVMYESTSEQDQMDGEMACEVLGFIHQLQVWTTQRPLYLASADAHLYVQSSIIYFYAQFRNSYIGDDSSKAVKVYTQLSVRWGLNTPDQVLDVVLDFSLNNLRSG</sequence>
<comment type="similarity">
    <text evidence="3">Belongs to the exportin family.</text>
</comment>
<dbReference type="AlphaFoldDB" id="A0A9P6MB99"/>
<dbReference type="GO" id="GO:0005737">
    <property type="term" value="C:cytoplasm"/>
    <property type="evidence" value="ECO:0007669"/>
    <property type="project" value="UniProtKB-SubCell"/>
</dbReference>
<proteinExistence type="inferred from homology"/>
<dbReference type="InterPro" id="IPR011989">
    <property type="entry name" value="ARM-like"/>
</dbReference>
<evidence type="ECO:0000259" key="8">
    <source>
        <dbReference type="Pfam" id="PF25795"/>
    </source>
</evidence>
<evidence type="ECO:0000256" key="3">
    <source>
        <dbReference type="ARBA" id="ARBA00009466"/>
    </source>
</evidence>
<dbReference type="OrthoDB" id="244158at2759"/>
<dbReference type="InterPro" id="IPR016024">
    <property type="entry name" value="ARM-type_fold"/>
</dbReference>
<evidence type="ECO:0000256" key="2">
    <source>
        <dbReference type="ARBA" id="ARBA00004496"/>
    </source>
</evidence>
<protein>
    <recommendedName>
        <fullName evidence="8">Exportin-7/Ran-binding protein 17 TPR repeats domain-containing protein</fullName>
    </recommendedName>
</protein>
<name>A0A9P6MB99_9FUNG</name>
<evidence type="ECO:0000313" key="9">
    <source>
        <dbReference type="EMBL" id="KAF9986694.1"/>
    </source>
</evidence>
<accession>A0A9P6MB99</accession>
<dbReference type="PANTHER" id="PTHR12596:SF2">
    <property type="entry name" value="EXPORTIN-7 ISOFORM X1"/>
    <property type="match status" value="1"/>
</dbReference>
<feature type="non-terminal residue" evidence="9">
    <location>
        <position position="1"/>
    </location>
</feature>
<dbReference type="Pfam" id="PF25795">
    <property type="entry name" value="TPR_XPO7"/>
    <property type="match status" value="1"/>
</dbReference>
<dbReference type="Gene3D" id="1.25.10.10">
    <property type="entry name" value="Leucine-rich Repeat Variant"/>
    <property type="match status" value="1"/>
</dbReference>
<keyword evidence="5" id="KW-0963">Cytoplasm</keyword>
<dbReference type="GO" id="GO:0006611">
    <property type="term" value="P:protein export from nucleus"/>
    <property type="evidence" value="ECO:0007669"/>
    <property type="project" value="TreeGrafter"/>
</dbReference>
<keyword evidence="4" id="KW-0813">Transport</keyword>
<dbReference type="GO" id="GO:0005643">
    <property type="term" value="C:nuclear pore"/>
    <property type="evidence" value="ECO:0007669"/>
    <property type="project" value="TreeGrafter"/>
</dbReference>
<evidence type="ECO:0000256" key="4">
    <source>
        <dbReference type="ARBA" id="ARBA00022448"/>
    </source>
</evidence>
<feature type="domain" description="Exportin-7/Ran-binding protein 17 TPR repeats" evidence="8">
    <location>
        <begin position="353"/>
        <end position="553"/>
    </location>
</feature>
<dbReference type="SUPFAM" id="SSF48371">
    <property type="entry name" value="ARM repeat"/>
    <property type="match status" value="1"/>
</dbReference>
<reference evidence="9" key="1">
    <citation type="journal article" date="2020" name="Fungal Divers.">
        <title>Resolving the Mortierellaceae phylogeny through synthesis of multi-gene phylogenetics and phylogenomics.</title>
        <authorList>
            <person name="Vandepol N."/>
            <person name="Liber J."/>
            <person name="Desiro A."/>
            <person name="Na H."/>
            <person name="Kennedy M."/>
            <person name="Barry K."/>
            <person name="Grigoriev I.V."/>
            <person name="Miller A.N."/>
            <person name="O'Donnell K."/>
            <person name="Stajich J.E."/>
            <person name="Bonito G."/>
        </authorList>
    </citation>
    <scope>NUCLEOTIDE SEQUENCE</scope>
    <source>
        <strain evidence="9">MES-2147</strain>
    </source>
</reference>
<keyword evidence="7" id="KW-0539">Nucleus</keyword>
<evidence type="ECO:0000256" key="7">
    <source>
        <dbReference type="ARBA" id="ARBA00023242"/>
    </source>
</evidence>
<comment type="subcellular location">
    <subcellularLocation>
        <location evidence="2">Cytoplasm</location>
    </subcellularLocation>
    <subcellularLocation>
        <location evidence="1">Nucleus</location>
    </subcellularLocation>
</comment>
<dbReference type="GO" id="GO:0005049">
    <property type="term" value="F:nuclear export signal receptor activity"/>
    <property type="evidence" value="ECO:0007669"/>
    <property type="project" value="InterPro"/>
</dbReference>
<comment type="caution">
    <text evidence="9">The sequence shown here is derived from an EMBL/GenBank/DDBJ whole genome shotgun (WGS) entry which is preliminary data.</text>
</comment>
<dbReference type="InterPro" id="IPR044189">
    <property type="entry name" value="XPO4/7-like"/>
</dbReference>
<dbReference type="PANTHER" id="PTHR12596">
    <property type="entry name" value="EXPORTIN 4,7-RELATED"/>
    <property type="match status" value="1"/>
</dbReference>
<evidence type="ECO:0000256" key="5">
    <source>
        <dbReference type="ARBA" id="ARBA00022490"/>
    </source>
</evidence>
<organism evidence="9 10">
    <name type="scientific">Modicella reniformis</name>
    <dbReference type="NCBI Taxonomy" id="1440133"/>
    <lineage>
        <taxon>Eukaryota</taxon>
        <taxon>Fungi</taxon>
        <taxon>Fungi incertae sedis</taxon>
        <taxon>Mucoromycota</taxon>
        <taxon>Mortierellomycotina</taxon>
        <taxon>Mortierellomycetes</taxon>
        <taxon>Mortierellales</taxon>
        <taxon>Mortierellaceae</taxon>
        <taxon>Modicella</taxon>
    </lineage>
</organism>
<evidence type="ECO:0000313" key="10">
    <source>
        <dbReference type="Proteomes" id="UP000749646"/>
    </source>
</evidence>
<dbReference type="InterPro" id="IPR057947">
    <property type="entry name" value="TPR_XPO7/RBP17"/>
</dbReference>
<gene>
    <name evidence="9" type="ORF">BGZ65_006579</name>
</gene>
<keyword evidence="10" id="KW-1185">Reference proteome</keyword>
<keyword evidence="6" id="KW-0653">Protein transport</keyword>